<accession>A0A927CYF7</accession>
<keyword evidence="1" id="KW-1133">Transmembrane helix</keyword>
<dbReference type="AlphaFoldDB" id="A0A927CYF7"/>
<keyword evidence="1" id="KW-0812">Transmembrane</keyword>
<keyword evidence="1" id="KW-0472">Membrane</keyword>
<feature type="transmembrane region" description="Helical" evidence="1">
    <location>
        <begin position="258"/>
        <end position="280"/>
    </location>
</feature>
<dbReference type="EMBL" id="JACXSI010000053">
    <property type="protein sequence ID" value="MBD3110028.1"/>
    <property type="molecule type" value="Genomic_DNA"/>
</dbReference>
<dbReference type="Proteomes" id="UP000602076">
    <property type="component" value="Unassembled WGS sequence"/>
</dbReference>
<name>A0A927CYF7_9BACI</name>
<sequence>MKEIEQYIKKIVDHTDCTKDEKEDLAEELTVHLEILMEENMKLGMSEQEAIQEAIRVFGSENTIGDQLQQAMFPYRRELLITISLSFIALSFAAYSVYLFNVHEASNVELLINVFIGLGLLTATVSSTFNTRRKLVINSLLVLALLGSVMNGMMLAYTDHYFTQFLLFMDYGVLLAIIIMLYLTTLHSTYFNKPFSKLQKLMHFTNITAGLVILAATLFFVWGILLFGGLSWGLTFIFIPLLIWIILYIIQVNFQNKILIYSIFALYTLFVGAIILFFLFPYNLM</sequence>
<feature type="transmembrane region" description="Helical" evidence="1">
    <location>
        <begin position="79"/>
        <end position="98"/>
    </location>
</feature>
<dbReference type="RefSeq" id="WP_190999565.1">
    <property type="nucleotide sequence ID" value="NZ_JACXSI010000053.1"/>
</dbReference>
<feature type="transmembrane region" description="Helical" evidence="1">
    <location>
        <begin position="204"/>
        <end position="225"/>
    </location>
</feature>
<evidence type="ECO:0000313" key="2">
    <source>
        <dbReference type="EMBL" id="MBD3110028.1"/>
    </source>
</evidence>
<keyword evidence="3" id="KW-1185">Reference proteome</keyword>
<feature type="transmembrane region" description="Helical" evidence="1">
    <location>
        <begin position="136"/>
        <end position="155"/>
    </location>
</feature>
<reference evidence="2" key="1">
    <citation type="submission" date="2020-09" db="EMBL/GenBank/DDBJ databases">
        <title>Bacillus faecalis sp. nov., a moderately halophilic bacterium isolated from cow faeces.</title>
        <authorList>
            <person name="Jiang L."/>
            <person name="Lee J."/>
        </authorList>
    </citation>
    <scope>NUCLEOTIDE SEQUENCE</scope>
    <source>
        <strain evidence="2">AGMB 02131</strain>
    </source>
</reference>
<proteinExistence type="predicted"/>
<evidence type="ECO:0000313" key="3">
    <source>
        <dbReference type="Proteomes" id="UP000602076"/>
    </source>
</evidence>
<dbReference type="NCBIfam" id="NF038403">
    <property type="entry name" value="perm_prefix_1"/>
    <property type="match status" value="1"/>
</dbReference>
<comment type="caution">
    <text evidence="2">The sequence shown here is derived from an EMBL/GenBank/DDBJ whole genome shotgun (WGS) entry which is preliminary data.</text>
</comment>
<organism evidence="2 3">
    <name type="scientific">Peribacillus faecalis</name>
    <dbReference type="NCBI Taxonomy" id="2772559"/>
    <lineage>
        <taxon>Bacteria</taxon>
        <taxon>Bacillati</taxon>
        <taxon>Bacillota</taxon>
        <taxon>Bacilli</taxon>
        <taxon>Bacillales</taxon>
        <taxon>Bacillaceae</taxon>
        <taxon>Peribacillus</taxon>
    </lineage>
</organism>
<protein>
    <submittedName>
        <fullName evidence="2">Uncharacterized protein</fullName>
    </submittedName>
</protein>
<dbReference type="InterPro" id="IPR047928">
    <property type="entry name" value="Perm_prefix_1"/>
</dbReference>
<feature type="transmembrane region" description="Helical" evidence="1">
    <location>
        <begin position="231"/>
        <end position="251"/>
    </location>
</feature>
<feature type="transmembrane region" description="Helical" evidence="1">
    <location>
        <begin position="110"/>
        <end position="129"/>
    </location>
</feature>
<feature type="transmembrane region" description="Helical" evidence="1">
    <location>
        <begin position="161"/>
        <end position="183"/>
    </location>
</feature>
<evidence type="ECO:0000256" key="1">
    <source>
        <dbReference type="SAM" id="Phobius"/>
    </source>
</evidence>
<gene>
    <name evidence="2" type="ORF">IEO70_16935</name>
</gene>